<proteinExistence type="predicted"/>
<evidence type="ECO:0000256" key="2">
    <source>
        <dbReference type="ARBA" id="ARBA00022801"/>
    </source>
</evidence>
<comment type="caution">
    <text evidence="6">The sequence shown here is derived from an EMBL/GenBank/DDBJ whole genome shotgun (WGS) entry which is preliminary data.</text>
</comment>
<dbReference type="GO" id="GO:0016798">
    <property type="term" value="F:hydrolase activity, acting on glycosyl bonds"/>
    <property type="evidence" value="ECO:0007669"/>
    <property type="project" value="UniProtKB-KW"/>
</dbReference>
<sequence>MTIRFSPLVRDALDNGYPVVALETSLVTHALPHSRNLEATLAAQEQLLAGGVIPATMGVVGGDAVVGLSDDELAQLADDRSARRVSIRDLPIVETKGLNGGASLAATMHLAHRAGIQVCATTGLGGVHRASAWTNPLQESSDLTALSGHPVVLVASGVRPMLDLPATLERLETLSVPVLGYRTNGFPGFYVADSGYPVDYRVETPGEIADIARARDELGLQQALLVANPISSELEVRDYEERLGEAAEIAARYAAGGEDDTQVLLVSLEEATGGEIWQANTEIYRRNVSLAAQVAKALATTPRYTD</sequence>
<dbReference type="InterPro" id="IPR007342">
    <property type="entry name" value="PsuG"/>
</dbReference>
<evidence type="ECO:0000313" key="7">
    <source>
        <dbReference type="Proteomes" id="UP000749311"/>
    </source>
</evidence>
<evidence type="ECO:0000256" key="4">
    <source>
        <dbReference type="ARBA" id="ARBA00023239"/>
    </source>
</evidence>
<evidence type="ECO:0000256" key="1">
    <source>
        <dbReference type="ARBA" id="ARBA00022723"/>
    </source>
</evidence>
<name>A0ABX0SCR1_9ACTN</name>
<dbReference type="Pfam" id="PF04227">
    <property type="entry name" value="Indigoidine_A"/>
    <property type="match status" value="1"/>
</dbReference>
<keyword evidence="1" id="KW-0479">Metal-binding</keyword>
<dbReference type="EMBL" id="JAAMOZ010000001">
    <property type="protein sequence ID" value="NIH55810.1"/>
    <property type="molecule type" value="Genomic_DNA"/>
</dbReference>
<dbReference type="RefSeq" id="WP_167164453.1">
    <property type="nucleotide sequence ID" value="NZ_BAAAOO010000002.1"/>
</dbReference>
<dbReference type="EC" id="3.2.-.-" evidence="6"/>
<evidence type="ECO:0000313" key="6">
    <source>
        <dbReference type="EMBL" id="NIH55810.1"/>
    </source>
</evidence>
<evidence type="ECO:0000256" key="5">
    <source>
        <dbReference type="ARBA" id="ARBA00023295"/>
    </source>
</evidence>
<dbReference type="SUPFAM" id="SSF110581">
    <property type="entry name" value="Indigoidine synthase A-like"/>
    <property type="match status" value="1"/>
</dbReference>
<dbReference type="PANTHER" id="PTHR42909">
    <property type="entry name" value="ZGC:136858"/>
    <property type="match status" value="1"/>
</dbReference>
<dbReference type="PANTHER" id="PTHR42909:SF1">
    <property type="entry name" value="CARBOHYDRATE KINASE PFKB DOMAIN-CONTAINING PROTEIN"/>
    <property type="match status" value="1"/>
</dbReference>
<reference evidence="6 7" key="1">
    <citation type="submission" date="2020-02" db="EMBL/GenBank/DDBJ databases">
        <title>Sequencing the genomes of 1000 actinobacteria strains.</title>
        <authorList>
            <person name="Klenk H.-P."/>
        </authorList>
    </citation>
    <scope>NUCLEOTIDE SEQUENCE [LARGE SCALE GENOMIC DNA]</scope>
    <source>
        <strain evidence="6 7">DSM 19609</strain>
    </source>
</reference>
<keyword evidence="7" id="KW-1185">Reference proteome</keyword>
<protein>
    <submittedName>
        <fullName evidence="6">Pseudouridine-5'-phosphate glycosidase</fullName>
        <ecNumber evidence="6">3.2.-.-</ecNumber>
    </submittedName>
</protein>
<keyword evidence="5 6" id="KW-0326">Glycosidase</keyword>
<organism evidence="6 7">
    <name type="scientific">Brooklawnia cerclae</name>
    <dbReference type="NCBI Taxonomy" id="349934"/>
    <lineage>
        <taxon>Bacteria</taxon>
        <taxon>Bacillati</taxon>
        <taxon>Actinomycetota</taxon>
        <taxon>Actinomycetes</taxon>
        <taxon>Propionibacteriales</taxon>
        <taxon>Propionibacteriaceae</taxon>
        <taxon>Brooklawnia</taxon>
    </lineage>
</organism>
<dbReference type="Proteomes" id="UP000749311">
    <property type="component" value="Unassembled WGS sequence"/>
</dbReference>
<dbReference type="Gene3D" id="3.40.1790.10">
    <property type="entry name" value="Indigoidine synthase domain"/>
    <property type="match status" value="1"/>
</dbReference>
<dbReference type="InterPro" id="IPR022830">
    <property type="entry name" value="Indigdn_synthA-like"/>
</dbReference>
<keyword evidence="3" id="KW-0464">Manganese</keyword>
<evidence type="ECO:0000256" key="3">
    <source>
        <dbReference type="ARBA" id="ARBA00023211"/>
    </source>
</evidence>
<keyword evidence="2 6" id="KW-0378">Hydrolase</keyword>
<accession>A0ABX0SCR1</accession>
<keyword evidence="4" id="KW-0456">Lyase</keyword>
<gene>
    <name evidence="6" type="ORF">FB473_000455</name>
</gene>